<keyword evidence="2" id="KW-0863">Zinc-finger</keyword>
<dbReference type="Pfam" id="PF00098">
    <property type="entry name" value="zf-CCHC"/>
    <property type="match status" value="1"/>
</dbReference>
<dbReference type="EMBL" id="FUEG01000043">
    <property type="protein sequence ID" value="SJL17388.1"/>
    <property type="molecule type" value="Genomic_DNA"/>
</dbReference>
<name>A0A284S8S3_ARMOS</name>
<dbReference type="SUPFAM" id="SSF57756">
    <property type="entry name" value="Retrovirus zinc finger-like domains"/>
    <property type="match status" value="1"/>
</dbReference>
<feature type="region of interest" description="Disordered" evidence="3">
    <location>
        <begin position="189"/>
        <end position="210"/>
    </location>
</feature>
<keyword evidence="2" id="KW-0862">Zinc</keyword>
<dbReference type="Proteomes" id="UP000219338">
    <property type="component" value="Unassembled WGS sequence"/>
</dbReference>
<dbReference type="AlphaFoldDB" id="A0A284S8S3"/>
<organism evidence="5 6">
    <name type="scientific">Armillaria ostoyae</name>
    <name type="common">Armillaria root rot fungus</name>
    <dbReference type="NCBI Taxonomy" id="47428"/>
    <lineage>
        <taxon>Eukaryota</taxon>
        <taxon>Fungi</taxon>
        <taxon>Dikarya</taxon>
        <taxon>Basidiomycota</taxon>
        <taxon>Agaricomycotina</taxon>
        <taxon>Agaricomycetes</taxon>
        <taxon>Agaricomycetidae</taxon>
        <taxon>Agaricales</taxon>
        <taxon>Marasmiineae</taxon>
        <taxon>Physalacriaceae</taxon>
        <taxon>Armillaria</taxon>
    </lineage>
</organism>
<reference evidence="6" key="1">
    <citation type="journal article" date="2017" name="Nat. Ecol. Evol.">
        <title>Genome expansion and lineage-specific genetic innovations in the forest pathogenic fungi Armillaria.</title>
        <authorList>
            <person name="Sipos G."/>
            <person name="Prasanna A.N."/>
            <person name="Walter M.C."/>
            <person name="O'Connor E."/>
            <person name="Balint B."/>
            <person name="Krizsan K."/>
            <person name="Kiss B."/>
            <person name="Hess J."/>
            <person name="Varga T."/>
            <person name="Slot J."/>
            <person name="Riley R."/>
            <person name="Boka B."/>
            <person name="Rigling D."/>
            <person name="Barry K."/>
            <person name="Lee J."/>
            <person name="Mihaltcheva S."/>
            <person name="LaButti K."/>
            <person name="Lipzen A."/>
            <person name="Waldron R."/>
            <person name="Moloney N.M."/>
            <person name="Sperisen C."/>
            <person name="Kredics L."/>
            <person name="Vagvoelgyi C."/>
            <person name="Patrignani A."/>
            <person name="Fitzpatrick D."/>
            <person name="Nagy I."/>
            <person name="Doyle S."/>
            <person name="Anderson J.B."/>
            <person name="Grigoriev I.V."/>
            <person name="Gueldener U."/>
            <person name="Muensterkoetter M."/>
            <person name="Nagy L.G."/>
        </authorList>
    </citation>
    <scope>NUCLEOTIDE SEQUENCE [LARGE SCALE GENOMIC DNA]</scope>
    <source>
        <strain evidence="6">C18/9</strain>
    </source>
</reference>
<dbReference type="GO" id="GO:0003676">
    <property type="term" value="F:nucleic acid binding"/>
    <property type="evidence" value="ECO:0007669"/>
    <property type="project" value="InterPro"/>
</dbReference>
<evidence type="ECO:0000313" key="5">
    <source>
        <dbReference type="EMBL" id="SJL17388.1"/>
    </source>
</evidence>
<keyword evidence="6" id="KW-1185">Reference proteome</keyword>
<feature type="domain" description="CCHC-type" evidence="4">
    <location>
        <begin position="33"/>
        <end position="48"/>
    </location>
</feature>
<dbReference type="InterPro" id="IPR001878">
    <property type="entry name" value="Znf_CCHC"/>
</dbReference>
<gene>
    <name evidence="5" type="ORF">ARMOST_20938</name>
</gene>
<evidence type="ECO:0000259" key="4">
    <source>
        <dbReference type="PROSITE" id="PS50158"/>
    </source>
</evidence>
<dbReference type="InterPro" id="IPR036875">
    <property type="entry name" value="Znf_CCHC_sf"/>
</dbReference>
<accession>A0A284S8S3</accession>
<keyword evidence="2" id="KW-0479">Metal-binding</keyword>
<dbReference type="GO" id="GO:0006397">
    <property type="term" value="P:mRNA processing"/>
    <property type="evidence" value="ECO:0007669"/>
    <property type="project" value="UniProtKB-KW"/>
</dbReference>
<evidence type="ECO:0000256" key="2">
    <source>
        <dbReference type="PROSITE-ProRule" id="PRU00047"/>
    </source>
</evidence>
<dbReference type="SMART" id="SM00343">
    <property type="entry name" value="ZnF_C2HC"/>
    <property type="match status" value="1"/>
</dbReference>
<proteinExistence type="predicted"/>
<dbReference type="Gene3D" id="4.10.60.10">
    <property type="entry name" value="Zinc finger, CCHC-type"/>
    <property type="match status" value="1"/>
</dbReference>
<evidence type="ECO:0000256" key="1">
    <source>
        <dbReference type="ARBA" id="ARBA00022664"/>
    </source>
</evidence>
<dbReference type="PROSITE" id="PS50158">
    <property type="entry name" value="ZF_CCHC"/>
    <property type="match status" value="1"/>
</dbReference>
<dbReference type="OrthoDB" id="3060939at2759"/>
<evidence type="ECO:0000256" key="3">
    <source>
        <dbReference type="SAM" id="MobiDB-lite"/>
    </source>
</evidence>
<dbReference type="GO" id="GO:0008270">
    <property type="term" value="F:zinc ion binding"/>
    <property type="evidence" value="ECO:0007669"/>
    <property type="project" value="UniProtKB-KW"/>
</dbReference>
<keyword evidence="1" id="KW-0507">mRNA processing</keyword>
<evidence type="ECO:0000313" key="6">
    <source>
        <dbReference type="Proteomes" id="UP000219338"/>
    </source>
</evidence>
<protein>
    <recommendedName>
        <fullName evidence="4">CCHC-type domain-containing protein</fullName>
    </recommendedName>
</protein>
<sequence length="210" mass="22776">MTTGSLDKKTATGVTYGRQGQGMDIDTMRKDGKCFRCGEQGHISKNCPLQSWNKVKKQEVRAMTTKPSTGSKVEEVKDTAGNGQTYNSIAHVSHKPHSILFAERTTNQPHKESHNRYATLTDDIETDTLSSVSDDKAPNVGAESPIKSQPAQLTKHLTSSALHMKVPGDRPPTIVVPLIMASPHARLERAGELGPNSPPEQVAPRAVMSL</sequence>